<protein>
    <submittedName>
        <fullName evidence="2">Thioesterase</fullName>
    </submittedName>
</protein>
<evidence type="ECO:0000313" key="2">
    <source>
        <dbReference type="EMBL" id="GEC06300.1"/>
    </source>
</evidence>
<accession>A0A4Y3VKH2</accession>
<dbReference type="InterPro" id="IPR000073">
    <property type="entry name" value="AB_hydrolase_1"/>
</dbReference>
<dbReference type="RefSeq" id="WP_141310951.1">
    <property type="nucleotide sequence ID" value="NZ_BJND01000026.1"/>
</dbReference>
<dbReference type="GO" id="GO:0003824">
    <property type="term" value="F:catalytic activity"/>
    <property type="evidence" value="ECO:0007669"/>
    <property type="project" value="UniProtKB-ARBA"/>
</dbReference>
<dbReference type="OrthoDB" id="4276066at2"/>
<proteinExistence type="predicted"/>
<dbReference type="SUPFAM" id="SSF53474">
    <property type="entry name" value="alpha/beta-Hydrolases"/>
    <property type="match status" value="1"/>
</dbReference>
<dbReference type="Proteomes" id="UP000317881">
    <property type="component" value="Unassembled WGS sequence"/>
</dbReference>
<sequence length="305" mass="32651">MTVAQPAATAGARGITLDADGITLSALLALPSQAPCRATVVALHGAGMSSSYFHGPSHPDTSFLDLATSLGFAAVAVDRPGYGLSARQLPQGQGIAEQAATLSAALRFLSARFDTGSGVFLLAHSFGGKPALRIAADGMVPDLLGLDVSGCGGEYAVPLSAPDTRGRQSWRLNWGPLRLYPPGTFRASGTVVASVPPRELADAVRWPEEFAEFAGRIRVPVRFTFAEHEAWWQHDQQAVARLRSRLSSAPRVVTDHQPDAGHNISLGWTARAYHLRALGFVEECLRWRESEHRPPIAPATRSHPR</sequence>
<reference evidence="2 3" key="1">
    <citation type="submission" date="2019-06" db="EMBL/GenBank/DDBJ databases">
        <title>Whole genome shotgun sequence of Streptomyces spinoverrucosus NBRC 14228.</title>
        <authorList>
            <person name="Hosoyama A."/>
            <person name="Uohara A."/>
            <person name="Ohji S."/>
            <person name="Ichikawa N."/>
        </authorList>
    </citation>
    <scope>NUCLEOTIDE SEQUENCE [LARGE SCALE GENOMIC DNA]</scope>
    <source>
        <strain evidence="2 3">NBRC 14228</strain>
    </source>
</reference>
<gene>
    <name evidence="2" type="ORF">SSP24_39550</name>
</gene>
<feature type="domain" description="AB hydrolase-1" evidence="1">
    <location>
        <begin position="40"/>
        <end position="262"/>
    </location>
</feature>
<keyword evidence="3" id="KW-1185">Reference proteome</keyword>
<organism evidence="2 3">
    <name type="scientific">Streptomyces spinoverrucosus</name>
    <dbReference type="NCBI Taxonomy" id="284043"/>
    <lineage>
        <taxon>Bacteria</taxon>
        <taxon>Bacillati</taxon>
        <taxon>Actinomycetota</taxon>
        <taxon>Actinomycetes</taxon>
        <taxon>Kitasatosporales</taxon>
        <taxon>Streptomycetaceae</taxon>
        <taxon>Streptomyces</taxon>
    </lineage>
</organism>
<dbReference type="EMBL" id="BJND01000026">
    <property type="protein sequence ID" value="GEC06300.1"/>
    <property type="molecule type" value="Genomic_DNA"/>
</dbReference>
<dbReference type="AlphaFoldDB" id="A0A4Y3VKH2"/>
<dbReference type="InterPro" id="IPR029058">
    <property type="entry name" value="AB_hydrolase_fold"/>
</dbReference>
<dbReference type="Pfam" id="PF12697">
    <property type="entry name" value="Abhydrolase_6"/>
    <property type="match status" value="1"/>
</dbReference>
<evidence type="ECO:0000313" key="3">
    <source>
        <dbReference type="Proteomes" id="UP000317881"/>
    </source>
</evidence>
<dbReference type="Gene3D" id="3.40.50.1820">
    <property type="entry name" value="alpha/beta hydrolase"/>
    <property type="match status" value="1"/>
</dbReference>
<name>A0A4Y3VKH2_9ACTN</name>
<comment type="caution">
    <text evidence="2">The sequence shown here is derived from an EMBL/GenBank/DDBJ whole genome shotgun (WGS) entry which is preliminary data.</text>
</comment>
<evidence type="ECO:0000259" key="1">
    <source>
        <dbReference type="Pfam" id="PF12697"/>
    </source>
</evidence>